<dbReference type="EMBL" id="CAQQ02038845">
    <property type="status" value="NOT_ANNOTATED_CDS"/>
    <property type="molecule type" value="Genomic_DNA"/>
</dbReference>
<protein>
    <submittedName>
        <fullName evidence="2">Uncharacterized protein</fullName>
    </submittedName>
</protein>
<dbReference type="EnsemblMetazoa" id="MESCA002518-RA">
    <property type="protein sequence ID" value="MESCA002518-PA"/>
    <property type="gene ID" value="MESCA002518"/>
</dbReference>
<dbReference type="EMBL" id="CAQQ02038842">
    <property type="status" value="NOT_ANNOTATED_CDS"/>
    <property type="molecule type" value="Genomic_DNA"/>
</dbReference>
<feature type="transmembrane region" description="Helical" evidence="1">
    <location>
        <begin position="12"/>
        <end position="32"/>
    </location>
</feature>
<keyword evidence="1" id="KW-0812">Transmembrane</keyword>
<dbReference type="EMBL" id="CAQQ02038843">
    <property type="status" value="NOT_ANNOTATED_CDS"/>
    <property type="molecule type" value="Genomic_DNA"/>
</dbReference>
<keyword evidence="1" id="KW-0472">Membrane</keyword>
<dbReference type="HOGENOM" id="CLU_2998828_0_0_1"/>
<dbReference type="EMBL" id="CAQQ02038844">
    <property type="status" value="NOT_ANNOTATED_CDS"/>
    <property type="molecule type" value="Genomic_DNA"/>
</dbReference>
<dbReference type="Proteomes" id="UP000015102">
    <property type="component" value="Unassembled WGS sequence"/>
</dbReference>
<keyword evidence="3" id="KW-1185">Reference proteome</keyword>
<keyword evidence="1" id="KW-1133">Transmembrane helix</keyword>
<accession>T1GGJ7</accession>
<dbReference type="EMBL" id="CAQQ02038841">
    <property type="status" value="NOT_ANNOTATED_CDS"/>
    <property type="molecule type" value="Genomic_DNA"/>
</dbReference>
<evidence type="ECO:0000313" key="3">
    <source>
        <dbReference type="Proteomes" id="UP000015102"/>
    </source>
</evidence>
<proteinExistence type="predicted"/>
<dbReference type="AlphaFoldDB" id="T1GGJ7"/>
<reference evidence="2" key="2">
    <citation type="submission" date="2015-06" db="UniProtKB">
        <authorList>
            <consortium name="EnsemblMetazoa"/>
        </authorList>
    </citation>
    <scope>IDENTIFICATION</scope>
</reference>
<evidence type="ECO:0000313" key="2">
    <source>
        <dbReference type="EnsemblMetazoa" id="MESCA002518-PA"/>
    </source>
</evidence>
<sequence>MPCLAQTSCPDLFNYIWMIYIVQFLVVPDPPLMPTAPMISRRTLLLYAESNLTSTEK</sequence>
<evidence type="ECO:0000256" key="1">
    <source>
        <dbReference type="SAM" id="Phobius"/>
    </source>
</evidence>
<organism evidence="2 3">
    <name type="scientific">Megaselia scalaris</name>
    <name type="common">Humpbacked fly</name>
    <name type="synonym">Phora scalaris</name>
    <dbReference type="NCBI Taxonomy" id="36166"/>
    <lineage>
        <taxon>Eukaryota</taxon>
        <taxon>Metazoa</taxon>
        <taxon>Ecdysozoa</taxon>
        <taxon>Arthropoda</taxon>
        <taxon>Hexapoda</taxon>
        <taxon>Insecta</taxon>
        <taxon>Pterygota</taxon>
        <taxon>Neoptera</taxon>
        <taxon>Endopterygota</taxon>
        <taxon>Diptera</taxon>
        <taxon>Brachycera</taxon>
        <taxon>Muscomorpha</taxon>
        <taxon>Platypezoidea</taxon>
        <taxon>Phoridae</taxon>
        <taxon>Megaseliini</taxon>
        <taxon>Megaselia</taxon>
    </lineage>
</organism>
<name>T1GGJ7_MEGSC</name>
<reference evidence="3" key="1">
    <citation type="submission" date="2013-02" db="EMBL/GenBank/DDBJ databases">
        <authorList>
            <person name="Hughes D."/>
        </authorList>
    </citation>
    <scope>NUCLEOTIDE SEQUENCE</scope>
    <source>
        <strain>Durham</strain>
        <strain evidence="3">NC isolate 2 -- Noor lab</strain>
    </source>
</reference>